<dbReference type="Proteomes" id="UP001489509">
    <property type="component" value="Unassembled WGS sequence"/>
</dbReference>
<evidence type="ECO:0000256" key="1">
    <source>
        <dbReference type="SAM" id="Phobius"/>
    </source>
</evidence>
<keyword evidence="1" id="KW-0812">Transmembrane</keyword>
<feature type="chain" id="PRO_5045531894" evidence="2">
    <location>
        <begin position="22"/>
        <end position="379"/>
    </location>
</feature>
<accession>A0ABV1E0G9</accession>
<proteinExistence type="predicted"/>
<dbReference type="RefSeq" id="WP_349217771.1">
    <property type="nucleotide sequence ID" value="NZ_JBBMFD010000001.1"/>
</dbReference>
<feature type="transmembrane region" description="Helical" evidence="1">
    <location>
        <begin position="191"/>
        <end position="213"/>
    </location>
</feature>
<feature type="transmembrane region" description="Helical" evidence="1">
    <location>
        <begin position="92"/>
        <end position="111"/>
    </location>
</feature>
<sequence length="379" mass="38898">MGRRIVLIVLFLLLVTIPVTAQSAVEDGADYDALLEDSGANDLAQSLPKETRDLLNQLGLSDIDADSLIGLTPESILNTGLQALLSSAGAPIKAGAAIIGVILLCALLGGFRSTMGERPLTGVFSVVSTLAICTVILVPLVGVIERAGAAIQSGAAFMLSFIPVFAGILMTSGQAMSAGAYQVLLLGLAELLNWGASTFLVPLMTIFLAFSIVASLAPDLNLTSLANMLHKTASWVLGILMTVFVGLMTVQGVVGSSADTVTLKTAKFMAGSFIPVVGSAVGDALGSVYTCLKLLKSTVGAFGIFAVILIFLPALLETLVWQLALNLTAAIGDVFGLGQLTAVIRAAAKVLALLSAVMICCALVIVVSTAIMMMLGGNV</sequence>
<keyword evidence="2" id="KW-0732">Signal</keyword>
<comment type="caution">
    <text evidence="3">The sequence shown here is derived from an EMBL/GenBank/DDBJ whole genome shotgun (WGS) entry which is preliminary data.</text>
</comment>
<dbReference type="EMBL" id="JBBMFD010000001">
    <property type="protein sequence ID" value="MEQ2439513.1"/>
    <property type="molecule type" value="Genomic_DNA"/>
</dbReference>
<reference evidence="3 4" key="1">
    <citation type="submission" date="2024-03" db="EMBL/GenBank/DDBJ databases">
        <title>Human intestinal bacterial collection.</title>
        <authorList>
            <person name="Pauvert C."/>
            <person name="Hitch T.C.A."/>
            <person name="Clavel T."/>
        </authorList>
    </citation>
    <scope>NUCLEOTIDE SEQUENCE [LARGE SCALE GENOMIC DNA]</scope>
    <source>
        <strain evidence="3 4">CLA-JM-H44</strain>
    </source>
</reference>
<feature type="transmembrane region" description="Helical" evidence="1">
    <location>
        <begin position="123"/>
        <end position="144"/>
    </location>
</feature>
<feature type="transmembrane region" description="Helical" evidence="1">
    <location>
        <begin position="295"/>
        <end position="316"/>
    </location>
</feature>
<organism evidence="3 4">
    <name type="scientific">Solibaculum intestinale</name>
    <dbReference type="NCBI Taxonomy" id="3133165"/>
    <lineage>
        <taxon>Bacteria</taxon>
        <taxon>Bacillati</taxon>
        <taxon>Bacillota</taxon>
        <taxon>Clostridia</taxon>
        <taxon>Eubacteriales</taxon>
        <taxon>Oscillospiraceae</taxon>
        <taxon>Solibaculum</taxon>
    </lineage>
</organism>
<keyword evidence="1" id="KW-0472">Membrane</keyword>
<keyword evidence="1" id="KW-1133">Transmembrane helix</keyword>
<protein>
    <submittedName>
        <fullName evidence="3">Stage III sporulation protein AE</fullName>
    </submittedName>
</protein>
<dbReference type="InterPro" id="IPR014194">
    <property type="entry name" value="Spore_III_AE"/>
</dbReference>
<name>A0ABV1E0G9_9FIRM</name>
<feature type="transmembrane region" description="Helical" evidence="1">
    <location>
        <begin position="233"/>
        <end position="256"/>
    </location>
</feature>
<evidence type="ECO:0000256" key="2">
    <source>
        <dbReference type="SAM" id="SignalP"/>
    </source>
</evidence>
<evidence type="ECO:0000313" key="3">
    <source>
        <dbReference type="EMBL" id="MEQ2439513.1"/>
    </source>
</evidence>
<keyword evidence="4" id="KW-1185">Reference proteome</keyword>
<dbReference type="Pfam" id="PF09546">
    <property type="entry name" value="Spore_III_AE"/>
    <property type="match status" value="1"/>
</dbReference>
<gene>
    <name evidence="3" type="ORF">WMO26_01580</name>
</gene>
<feature type="transmembrane region" description="Helical" evidence="1">
    <location>
        <begin position="350"/>
        <end position="375"/>
    </location>
</feature>
<feature type="transmembrane region" description="Helical" evidence="1">
    <location>
        <begin position="150"/>
        <end position="170"/>
    </location>
</feature>
<evidence type="ECO:0000313" key="4">
    <source>
        <dbReference type="Proteomes" id="UP001489509"/>
    </source>
</evidence>
<feature type="transmembrane region" description="Helical" evidence="1">
    <location>
        <begin position="268"/>
        <end position="289"/>
    </location>
</feature>
<feature type="signal peptide" evidence="2">
    <location>
        <begin position="1"/>
        <end position="21"/>
    </location>
</feature>